<dbReference type="Proteomes" id="UP001523262">
    <property type="component" value="Unassembled WGS sequence"/>
</dbReference>
<dbReference type="SUPFAM" id="SSF55816">
    <property type="entry name" value="5'-nucleotidase (syn. UDP-sugar hydrolase), C-terminal domain"/>
    <property type="match status" value="1"/>
</dbReference>
<dbReference type="InterPro" id="IPR029052">
    <property type="entry name" value="Metallo-depent_PP-like"/>
</dbReference>
<dbReference type="Gene3D" id="3.90.780.10">
    <property type="entry name" value="5'-Nucleotidase, C-terminal domain"/>
    <property type="match status" value="1"/>
</dbReference>
<dbReference type="InterPro" id="IPR004843">
    <property type="entry name" value="Calcineurin-like_PHP"/>
</dbReference>
<keyword evidence="2" id="KW-0378">Hydrolase</keyword>
<dbReference type="InterPro" id="IPR036907">
    <property type="entry name" value="5'-Nucleotdase_C_sf"/>
</dbReference>
<name>A0ABT0W958_9BACI</name>
<dbReference type="InterPro" id="IPR008334">
    <property type="entry name" value="5'-Nucleotdase_C"/>
</dbReference>
<comment type="similarity">
    <text evidence="2">Belongs to the 5'-nucleotidase family.</text>
</comment>
<dbReference type="Pfam" id="PF00149">
    <property type="entry name" value="Metallophos"/>
    <property type="match status" value="1"/>
</dbReference>
<dbReference type="PANTHER" id="PTHR11575:SF24">
    <property type="entry name" value="5'-NUCLEOTIDASE"/>
    <property type="match status" value="1"/>
</dbReference>
<dbReference type="Gene3D" id="3.60.21.10">
    <property type="match status" value="1"/>
</dbReference>
<dbReference type="EMBL" id="JAMQCR010000001">
    <property type="protein sequence ID" value="MCM2532866.1"/>
    <property type="molecule type" value="Genomic_DNA"/>
</dbReference>
<feature type="domain" description="5'-Nucleotidase C-terminal" evidence="4">
    <location>
        <begin position="350"/>
        <end position="498"/>
    </location>
</feature>
<organism evidence="5 6">
    <name type="scientific">Neobacillus pocheonensis</name>
    <dbReference type="NCBI Taxonomy" id="363869"/>
    <lineage>
        <taxon>Bacteria</taxon>
        <taxon>Bacillati</taxon>
        <taxon>Bacillota</taxon>
        <taxon>Bacilli</taxon>
        <taxon>Bacillales</taxon>
        <taxon>Bacillaceae</taxon>
        <taxon>Neobacillus</taxon>
    </lineage>
</organism>
<dbReference type="PRINTS" id="PR01607">
    <property type="entry name" value="APYRASEFAMLY"/>
</dbReference>
<evidence type="ECO:0000256" key="2">
    <source>
        <dbReference type="RuleBase" id="RU362119"/>
    </source>
</evidence>
<keyword evidence="1" id="KW-0732">Signal</keyword>
<evidence type="ECO:0000256" key="1">
    <source>
        <dbReference type="ARBA" id="ARBA00022729"/>
    </source>
</evidence>
<feature type="domain" description="Calcineurin-like phosphoesterase" evidence="3">
    <location>
        <begin position="47"/>
        <end position="276"/>
    </location>
</feature>
<sequence>MSKFQIISSLFISVFIIFAMYEIKAFSSNHSTSNHSTSNHYIQVQLLGVNDFHGQLDKYQRVSGTMAGGAEYLAAYLKKYKQENPNTLLVHAGDMVGGSPPISSQFQDQPTIEFLNLMHIDIGTPGNHELDQGVNEMKRLIYGGFNKKTGYFQGSDTSYISANIIDKKTGTPLLPPYIIKQIDGINIGFIGVVTTDTDLYVAPENRKEVEITDEVSAINQTVKLLKEKGVKAIVVLAHEEARSDQNGANPGGTLVEMAPKIDNEVDVIFAGHSHEYANTVVAGKLIVQSYSYGKAFSQVNLEIDPRTKDIVKKQAKIIITSHDQIKPDKETVALIDKYRKRLGSYFYQIVGKMPEDITRNQDANGESPLAKMIGESEREAVGVDIAFVHQGEMRNNIKKGALTVEDLYTDLPFGHSVSKLILTGDQIKLALEEQWTKDYENRLQTVGLTYSWNPNAPIGSRIVAIKDINGQEIQPNKEYEIAVSNYLASGGDEFTAFEKGRLVESGPLVVTALIYYIQQKYSHEMALH</sequence>
<gene>
    <name evidence="5" type="ORF">NDK43_11275</name>
</gene>
<evidence type="ECO:0000313" key="6">
    <source>
        <dbReference type="Proteomes" id="UP001523262"/>
    </source>
</evidence>
<accession>A0ABT0W958</accession>
<comment type="caution">
    <text evidence="5">The sequence shown here is derived from an EMBL/GenBank/DDBJ whole genome shotgun (WGS) entry which is preliminary data.</text>
</comment>
<dbReference type="InterPro" id="IPR006179">
    <property type="entry name" value="5_nucleotidase/apyrase"/>
</dbReference>
<evidence type="ECO:0000259" key="4">
    <source>
        <dbReference type="Pfam" id="PF02872"/>
    </source>
</evidence>
<proteinExistence type="inferred from homology"/>
<reference evidence="5 6" key="1">
    <citation type="submission" date="2022-06" db="EMBL/GenBank/DDBJ databases">
        <authorList>
            <person name="Jeon C.O."/>
        </authorList>
    </citation>
    <scope>NUCLEOTIDE SEQUENCE [LARGE SCALE GENOMIC DNA]</scope>
    <source>
        <strain evidence="5 6">KCTC 13943</strain>
    </source>
</reference>
<evidence type="ECO:0000259" key="3">
    <source>
        <dbReference type="Pfam" id="PF00149"/>
    </source>
</evidence>
<dbReference type="PANTHER" id="PTHR11575">
    <property type="entry name" value="5'-NUCLEOTIDASE-RELATED"/>
    <property type="match status" value="1"/>
</dbReference>
<dbReference type="SUPFAM" id="SSF56300">
    <property type="entry name" value="Metallo-dependent phosphatases"/>
    <property type="match status" value="1"/>
</dbReference>
<evidence type="ECO:0000313" key="5">
    <source>
        <dbReference type="EMBL" id="MCM2532866.1"/>
    </source>
</evidence>
<protein>
    <submittedName>
        <fullName evidence="5">Bifunctional metallophosphatase/5'-nucleotidase</fullName>
    </submittedName>
</protein>
<dbReference type="Pfam" id="PF02872">
    <property type="entry name" value="5_nucleotid_C"/>
    <property type="match status" value="1"/>
</dbReference>
<keyword evidence="6" id="KW-1185">Reference proteome</keyword>
<keyword evidence="2" id="KW-0547">Nucleotide-binding</keyword>